<feature type="compositionally biased region" description="Acidic residues" evidence="1">
    <location>
        <begin position="187"/>
        <end position="210"/>
    </location>
</feature>
<comment type="caution">
    <text evidence="2">The sequence shown here is derived from an EMBL/GenBank/DDBJ whole genome shotgun (WGS) entry which is preliminary data.</text>
</comment>
<feature type="compositionally biased region" description="Low complexity" evidence="1">
    <location>
        <begin position="173"/>
        <end position="186"/>
    </location>
</feature>
<feature type="compositionally biased region" description="Low complexity" evidence="1">
    <location>
        <begin position="273"/>
        <end position="287"/>
    </location>
</feature>
<sequence>MSRPDLITKYNVLLSKTHTLATHLSTPPTRKGTIGFRQIVPMPFAVHPSDPSALATGANPGPADALGGLDPQLDAMLEALLDGRRSMSVMKTDVGNVARLRLSGNVGGGVGIGMGTSGETVPPDVMLARLDEVQKAHDARCARGVEAVRQLKDKYDWKSRLLFDDSDSESSVAVASHHSSEEVNSVVEDEEMDEVAPPPDEDSVQLEEEGGTPAHTRVFVPAAEDSDSDSEEEVVPVNANVGVGVVGGDEGSESDGMEDVSVQPDSRLAYGAQQQQQQPQQPQQPQQAETPVSLLDNLFVIDQ</sequence>
<reference evidence="2" key="1">
    <citation type="submission" date="2021-01" db="EMBL/GenBank/DDBJ databases">
        <authorList>
            <person name="Kaushik A."/>
        </authorList>
    </citation>
    <scope>NUCLEOTIDE SEQUENCE</scope>
    <source>
        <strain evidence="2">AG3-T5</strain>
    </source>
</reference>
<organism evidence="2 3">
    <name type="scientific">Rhizoctonia solani</name>
    <dbReference type="NCBI Taxonomy" id="456999"/>
    <lineage>
        <taxon>Eukaryota</taxon>
        <taxon>Fungi</taxon>
        <taxon>Dikarya</taxon>
        <taxon>Basidiomycota</taxon>
        <taxon>Agaricomycotina</taxon>
        <taxon>Agaricomycetes</taxon>
        <taxon>Cantharellales</taxon>
        <taxon>Ceratobasidiaceae</taxon>
        <taxon>Rhizoctonia</taxon>
    </lineage>
</organism>
<name>A0A8H3GCF0_9AGAM</name>
<evidence type="ECO:0000313" key="2">
    <source>
        <dbReference type="EMBL" id="CAE6443434.1"/>
    </source>
</evidence>
<feature type="region of interest" description="Disordered" evidence="1">
    <location>
        <begin position="173"/>
        <end position="296"/>
    </location>
</feature>
<dbReference type="Proteomes" id="UP000663841">
    <property type="component" value="Unassembled WGS sequence"/>
</dbReference>
<feature type="compositionally biased region" description="Acidic residues" evidence="1">
    <location>
        <begin position="224"/>
        <end position="234"/>
    </location>
</feature>
<dbReference type="AlphaFoldDB" id="A0A8H3GCF0"/>
<protein>
    <submittedName>
        <fullName evidence="2">Uncharacterized protein</fullName>
    </submittedName>
</protein>
<gene>
    <name evidence="2" type="ORF">RDB_LOCUS104574</name>
</gene>
<evidence type="ECO:0000313" key="3">
    <source>
        <dbReference type="Proteomes" id="UP000663841"/>
    </source>
</evidence>
<dbReference type="EMBL" id="CAJMWW010000102">
    <property type="protein sequence ID" value="CAE6443434.1"/>
    <property type="molecule type" value="Genomic_DNA"/>
</dbReference>
<accession>A0A8H3GCF0</accession>
<evidence type="ECO:0000256" key="1">
    <source>
        <dbReference type="SAM" id="MobiDB-lite"/>
    </source>
</evidence>
<proteinExistence type="predicted"/>